<dbReference type="InterPro" id="IPR001750">
    <property type="entry name" value="ND/Mrp_TM"/>
</dbReference>
<evidence type="ECO:0000256" key="2">
    <source>
        <dbReference type="ARBA" id="ARBA00004448"/>
    </source>
</evidence>
<evidence type="ECO:0000256" key="16">
    <source>
        <dbReference type="ARBA" id="ARBA00023136"/>
    </source>
</evidence>
<keyword evidence="11" id="KW-0249">Electron transport</keyword>
<evidence type="ECO:0000259" key="20">
    <source>
        <dbReference type="Pfam" id="PF00361"/>
    </source>
</evidence>
<evidence type="ECO:0000256" key="19">
    <source>
        <dbReference type="SAM" id="Phobius"/>
    </source>
</evidence>
<reference evidence="21" key="1">
    <citation type="journal article" date="2021" name="Mitochondrial DNA Part B Resour">
        <title>The complete mitochondrial genome of Pycanum ochraceum Distant 1893 (Hemiptera: Tessaratomidae).</title>
        <authorList>
            <person name="Wang Y.C."/>
            <person name="Li G.L."/>
            <person name="Liu X.Y."/>
            <person name="He Q.J."/>
            <person name="Yi C.H."/>
            <person name="Yang C."/>
            <person name="Zhu E.J."/>
        </authorList>
    </citation>
    <scope>NUCLEOTIDE SEQUENCE</scope>
</reference>
<feature type="transmembrane region" description="Helical" evidence="19">
    <location>
        <begin position="265"/>
        <end position="286"/>
    </location>
</feature>
<keyword evidence="15 21" id="KW-0496">Mitochondrion</keyword>
<evidence type="ECO:0000256" key="12">
    <source>
        <dbReference type="ARBA" id="ARBA00022989"/>
    </source>
</evidence>
<evidence type="ECO:0000256" key="18">
    <source>
        <dbReference type="ARBA" id="ARBA00049551"/>
    </source>
</evidence>
<feature type="transmembrane region" description="Helical" evidence="19">
    <location>
        <begin position="230"/>
        <end position="253"/>
    </location>
</feature>
<feature type="transmembrane region" description="Helical" evidence="19">
    <location>
        <begin position="143"/>
        <end position="160"/>
    </location>
</feature>
<feature type="transmembrane region" description="Helical" evidence="19">
    <location>
        <begin position="191"/>
        <end position="209"/>
    </location>
</feature>
<feature type="transmembrane region" description="Helical" evidence="19">
    <location>
        <begin position="307"/>
        <end position="326"/>
    </location>
</feature>
<dbReference type="PANTHER" id="PTHR46552">
    <property type="entry name" value="NADH-UBIQUINONE OXIDOREDUCTASE CHAIN 2"/>
    <property type="match status" value="1"/>
</dbReference>
<feature type="transmembrane region" description="Helical" evidence="19">
    <location>
        <begin position="56"/>
        <end position="77"/>
    </location>
</feature>
<evidence type="ECO:0000256" key="7">
    <source>
        <dbReference type="ARBA" id="ARBA00022660"/>
    </source>
</evidence>
<evidence type="ECO:0000256" key="4">
    <source>
        <dbReference type="ARBA" id="ARBA00012944"/>
    </source>
</evidence>
<feature type="transmembrane region" description="Helical" evidence="19">
    <location>
        <begin position="7"/>
        <end position="26"/>
    </location>
</feature>
<geneLocation type="mitochondrion" evidence="21"/>
<keyword evidence="6" id="KW-0813">Transport</keyword>
<keyword evidence="7" id="KW-0679">Respiratory chain</keyword>
<dbReference type="EC" id="7.1.1.2" evidence="4"/>
<evidence type="ECO:0000256" key="11">
    <source>
        <dbReference type="ARBA" id="ARBA00022982"/>
    </source>
</evidence>
<evidence type="ECO:0000256" key="10">
    <source>
        <dbReference type="ARBA" id="ARBA00022967"/>
    </source>
</evidence>
<keyword evidence="16 19" id="KW-0472">Membrane</keyword>
<evidence type="ECO:0000256" key="1">
    <source>
        <dbReference type="ARBA" id="ARBA00003257"/>
    </source>
</evidence>
<sequence>MYKSKSLFLMMTVTGTILTISSNNWMSMWMGLELNMLSFIPLISNKSSKSKSEASMIYFLTQSLASMILMFSILMMMYNNEMNKLWQNLLMTSLMIKLGAAPFHMWMPEMMASMGWNSCIMLMTWQKLAPLMMLMNSQINNKIWFMASIMSTVIGAIGGLNQTSLRKLMSYSSINHLGWILAMNKVQNNWMSYWSIYSIMTIMVCMSFNNMNVLFLNQINNIHMTMTEKLSYVMSMLSIGGLPPFLGFIPKWIAIQSLINDKMFTLILVMIIMSMITLFFYMRTMVGMILIHSMMNKWQVYNKSSSLCFMIILLNFSLPVIFIMNLT</sequence>
<evidence type="ECO:0000256" key="3">
    <source>
        <dbReference type="ARBA" id="ARBA00007012"/>
    </source>
</evidence>
<dbReference type="AlphaFoldDB" id="A0A8E7ENZ0"/>
<dbReference type="GO" id="GO:0008137">
    <property type="term" value="F:NADH dehydrogenase (ubiquinone) activity"/>
    <property type="evidence" value="ECO:0007669"/>
    <property type="project" value="UniProtKB-EC"/>
</dbReference>
<evidence type="ECO:0000256" key="13">
    <source>
        <dbReference type="ARBA" id="ARBA00023027"/>
    </source>
</evidence>
<feature type="domain" description="NADH:quinone oxidoreductase/Mrp antiporter transmembrane" evidence="20">
    <location>
        <begin position="22"/>
        <end position="277"/>
    </location>
</feature>
<comment type="subcellular location">
    <subcellularLocation>
        <location evidence="2">Mitochondrion inner membrane</location>
        <topology evidence="2">Multi-pass membrane protein</topology>
    </subcellularLocation>
</comment>
<dbReference type="GO" id="GO:0005743">
    <property type="term" value="C:mitochondrial inner membrane"/>
    <property type="evidence" value="ECO:0007669"/>
    <property type="project" value="UniProtKB-SubCell"/>
</dbReference>
<accession>A0A8E7ENZ0</accession>
<keyword evidence="9" id="KW-0999">Mitochondrion inner membrane</keyword>
<keyword evidence="14" id="KW-0830">Ubiquinone</keyword>
<evidence type="ECO:0000256" key="17">
    <source>
        <dbReference type="ARBA" id="ARBA00031028"/>
    </source>
</evidence>
<evidence type="ECO:0000313" key="21">
    <source>
        <dbReference type="EMBL" id="QVV96022.1"/>
    </source>
</evidence>
<comment type="catalytic activity">
    <reaction evidence="18">
        <text>a ubiquinone + NADH + 5 H(+)(in) = a ubiquinol + NAD(+) + 4 H(+)(out)</text>
        <dbReference type="Rhea" id="RHEA:29091"/>
        <dbReference type="Rhea" id="RHEA-COMP:9565"/>
        <dbReference type="Rhea" id="RHEA-COMP:9566"/>
        <dbReference type="ChEBI" id="CHEBI:15378"/>
        <dbReference type="ChEBI" id="CHEBI:16389"/>
        <dbReference type="ChEBI" id="CHEBI:17976"/>
        <dbReference type="ChEBI" id="CHEBI:57540"/>
        <dbReference type="ChEBI" id="CHEBI:57945"/>
        <dbReference type="EC" id="7.1.1.2"/>
    </reaction>
</comment>
<name>A0A8E7ENZ0_9HEMI</name>
<feature type="transmembrane region" description="Helical" evidence="19">
    <location>
        <begin position="89"/>
        <end position="107"/>
    </location>
</feature>
<keyword evidence="10" id="KW-1278">Translocase</keyword>
<evidence type="ECO:0000256" key="6">
    <source>
        <dbReference type="ARBA" id="ARBA00022448"/>
    </source>
</evidence>
<dbReference type="EMBL" id="MW899159">
    <property type="protein sequence ID" value="QVV96022.1"/>
    <property type="molecule type" value="Genomic_DNA"/>
</dbReference>
<evidence type="ECO:0000256" key="15">
    <source>
        <dbReference type="ARBA" id="ARBA00023128"/>
    </source>
</evidence>
<keyword evidence="12 19" id="KW-1133">Transmembrane helix</keyword>
<keyword evidence="8 19" id="KW-0812">Transmembrane</keyword>
<reference evidence="21" key="2">
    <citation type="submission" date="2021-04" db="EMBL/GenBank/DDBJ databases">
        <authorList>
            <person name="Wang Y."/>
            <person name="Liu G."/>
        </authorList>
    </citation>
    <scope>NUCLEOTIDE SEQUENCE</scope>
</reference>
<dbReference type="PANTHER" id="PTHR46552:SF1">
    <property type="entry name" value="NADH-UBIQUINONE OXIDOREDUCTASE CHAIN 2"/>
    <property type="match status" value="1"/>
</dbReference>
<dbReference type="Pfam" id="PF00361">
    <property type="entry name" value="Proton_antipo_M"/>
    <property type="match status" value="1"/>
</dbReference>
<evidence type="ECO:0000256" key="8">
    <source>
        <dbReference type="ARBA" id="ARBA00022692"/>
    </source>
</evidence>
<dbReference type="InterPro" id="IPR050175">
    <property type="entry name" value="Complex_I_Subunit_2"/>
</dbReference>
<proteinExistence type="inferred from homology"/>
<keyword evidence="13" id="KW-0520">NAD</keyword>
<organism evidence="21">
    <name type="scientific">Pycanum ochraceum</name>
    <dbReference type="NCBI Taxonomy" id="299295"/>
    <lineage>
        <taxon>Eukaryota</taxon>
        <taxon>Metazoa</taxon>
        <taxon>Ecdysozoa</taxon>
        <taxon>Arthropoda</taxon>
        <taxon>Hexapoda</taxon>
        <taxon>Insecta</taxon>
        <taxon>Pterygota</taxon>
        <taxon>Neoptera</taxon>
        <taxon>Paraneoptera</taxon>
        <taxon>Hemiptera</taxon>
        <taxon>Heteroptera</taxon>
        <taxon>Panheteroptera</taxon>
        <taxon>Pentatomomorpha</taxon>
        <taxon>Pentatomoidea</taxon>
        <taxon>Tessaratomidae</taxon>
        <taxon>Pycanum</taxon>
    </lineage>
</organism>
<evidence type="ECO:0000256" key="9">
    <source>
        <dbReference type="ARBA" id="ARBA00022792"/>
    </source>
</evidence>
<evidence type="ECO:0000256" key="14">
    <source>
        <dbReference type="ARBA" id="ARBA00023075"/>
    </source>
</evidence>
<evidence type="ECO:0000256" key="5">
    <source>
        <dbReference type="ARBA" id="ARBA00021008"/>
    </source>
</evidence>
<gene>
    <name evidence="21" type="primary">ND2</name>
</gene>
<protein>
    <recommendedName>
        <fullName evidence="5">NADH-ubiquinone oxidoreductase chain 2</fullName>
        <ecNumber evidence="4">7.1.1.2</ecNumber>
    </recommendedName>
    <alternativeName>
        <fullName evidence="17">NADH dehydrogenase subunit 2</fullName>
    </alternativeName>
</protein>
<comment type="function">
    <text evidence="1">Core subunit of the mitochondrial membrane respiratory chain NADH dehydrogenase (Complex I) that is believed to belong to the minimal assembly required for catalysis. Complex I functions in the transfer of electrons from NADH to the respiratory chain. The immediate electron acceptor for the enzyme is believed to be ubiquinone.</text>
</comment>
<dbReference type="GO" id="GO:0006120">
    <property type="term" value="P:mitochondrial electron transport, NADH to ubiquinone"/>
    <property type="evidence" value="ECO:0007669"/>
    <property type="project" value="TreeGrafter"/>
</dbReference>
<comment type="similarity">
    <text evidence="3">Belongs to the complex I subunit 2 family.</text>
</comment>